<keyword evidence="1" id="KW-0472">Membrane</keyword>
<proteinExistence type="predicted"/>
<reference evidence="3" key="1">
    <citation type="journal article" date="2014" name="Science">
        <title>Ancient hybridizations among the ancestral genomes of bread wheat.</title>
        <authorList>
            <consortium name="International Wheat Genome Sequencing Consortium,"/>
            <person name="Marcussen T."/>
            <person name="Sandve S.R."/>
            <person name="Heier L."/>
            <person name="Spannagl M."/>
            <person name="Pfeifer M."/>
            <person name="Jakobsen K.S."/>
            <person name="Wulff B.B."/>
            <person name="Steuernagel B."/>
            <person name="Mayer K.F."/>
            <person name="Olsen O.A."/>
        </authorList>
    </citation>
    <scope>NUCLEOTIDE SEQUENCE [LARGE SCALE GENOMIC DNA]</scope>
    <source>
        <strain evidence="3">cv. AL8/78</strain>
    </source>
</reference>
<sequence>MQRNGVMECTACRSRLVAPSPRSVSRAYDKHHNKITSKFRALKFLLVVGDCMLVGLQVCFYLSVTIIELLRSHQLNPSRGANTCEMVFRHDPRRTIVRQCLHASVSWP</sequence>
<evidence type="ECO:0000256" key="1">
    <source>
        <dbReference type="SAM" id="Phobius"/>
    </source>
</evidence>
<reference evidence="2" key="3">
    <citation type="journal article" date="2017" name="Nature">
        <title>Genome sequence of the progenitor of the wheat D genome Aegilops tauschii.</title>
        <authorList>
            <person name="Luo M.C."/>
            <person name="Gu Y.Q."/>
            <person name="Puiu D."/>
            <person name="Wang H."/>
            <person name="Twardziok S.O."/>
            <person name="Deal K.R."/>
            <person name="Huo N."/>
            <person name="Zhu T."/>
            <person name="Wang L."/>
            <person name="Wang Y."/>
            <person name="McGuire P.E."/>
            <person name="Liu S."/>
            <person name="Long H."/>
            <person name="Ramasamy R.K."/>
            <person name="Rodriguez J.C."/>
            <person name="Van S.L."/>
            <person name="Yuan L."/>
            <person name="Wang Z."/>
            <person name="Xia Z."/>
            <person name="Xiao L."/>
            <person name="Anderson O.D."/>
            <person name="Ouyang S."/>
            <person name="Liang Y."/>
            <person name="Zimin A.V."/>
            <person name="Pertea G."/>
            <person name="Qi P."/>
            <person name="Bennetzen J.L."/>
            <person name="Dai X."/>
            <person name="Dawson M.W."/>
            <person name="Muller H.G."/>
            <person name="Kugler K."/>
            <person name="Rivarola-Duarte L."/>
            <person name="Spannagl M."/>
            <person name="Mayer K.F.X."/>
            <person name="Lu F.H."/>
            <person name="Bevan M.W."/>
            <person name="Leroy P."/>
            <person name="Li P."/>
            <person name="You F.M."/>
            <person name="Sun Q."/>
            <person name="Liu Z."/>
            <person name="Lyons E."/>
            <person name="Wicker T."/>
            <person name="Salzberg S.L."/>
            <person name="Devos K.M."/>
            <person name="Dvorak J."/>
        </authorList>
    </citation>
    <scope>NUCLEOTIDE SEQUENCE [LARGE SCALE GENOMIC DNA]</scope>
    <source>
        <strain evidence="2">cv. AL8/78</strain>
    </source>
</reference>
<reference evidence="3" key="2">
    <citation type="journal article" date="2017" name="Nat. Plants">
        <title>The Aegilops tauschii genome reveals multiple impacts of transposons.</title>
        <authorList>
            <person name="Zhao G."/>
            <person name="Zou C."/>
            <person name="Li K."/>
            <person name="Wang K."/>
            <person name="Li T."/>
            <person name="Gao L."/>
            <person name="Zhang X."/>
            <person name="Wang H."/>
            <person name="Yang Z."/>
            <person name="Liu X."/>
            <person name="Jiang W."/>
            <person name="Mao L."/>
            <person name="Kong X."/>
            <person name="Jiao Y."/>
            <person name="Jia J."/>
        </authorList>
    </citation>
    <scope>NUCLEOTIDE SEQUENCE [LARGE SCALE GENOMIC DNA]</scope>
    <source>
        <strain evidence="3">cv. AL8/78</strain>
    </source>
</reference>
<dbReference type="EnsemblPlants" id="AET6Gv20569500.19">
    <property type="protein sequence ID" value="AET6Gv20569500.19"/>
    <property type="gene ID" value="AET6Gv20569500"/>
</dbReference>
<reference evidence="2" key="5">
    <citation type="journal article" date="2021" name="G3 (Bethesda)">
        <title>Aegilops tauschii genome assembly Aet v5.0 features greater sequence contiguity and improved annotation.</title>
        <authorList>
            <person name="Wang L."/>
            <person name="Zhu T."/>
            <person name="Rodriguez J.C."/>
            <person name="Deal K.R."/>
            <person name="Dubcovsky J."/>
            <person name="McGuire P.E."/>
            <person name="Lux T."/>
            <person name="Spannagl M."/>
            <person name="Mayer K.F.X."/>
            <person name="Baldrich P."/>
            <person name="Meyers B.C."/>
            <person name="Huo N."/>
            <person name="Gu Y.Q."/>
            <person name="Zhou H."/>
            <person name="Devos K.M."/>
            <person name="Bennetzen J.L."/>
            <person name="Unver T."/>
            <person name="Budak H."/>
            <person name="Gulick P.J."/>
            <person name="Galiba G."/>
            <person name="Kalapos B."/>
            <person name="Nelson D.R."/>
            <person name="Li P."/>
            <person name="You F.M."/>
            <person name="Luo M.C."/>
            <person name="Dvorak J."/>
        </authorList>
    </citation>
    <scope>NUCLEOTIDE SEQUENCE [LARGE SCALE GENOMIC DNA]</scope>
    <source>
        <strain evidence="2">cv. AL8/78</strain>
    </source>
</reference>
<evidence type="ECO:0000313" key="3">
    <source>
        <dbReference type="Proteomes" id="UP000015105"/>
    </source>
</evidence>
<name>A0A453P199_AEGTS</name>
<dbReference type="EnsemblPlants" id="AET6Gv20569500.18">
    <property type="protein sequence ID" value="AET6Gv20569500.18"/>
    <property type="gene ID" value="AET6Gv20569500"/>
</dbReference>
<organism evidence="2 3">
    <name type="scientific">Aegilops tauschii subsp. strangulata</name>
    <name type="common">Goatgrass</name>
    <dbReference type="NCBI Taxonomy" id="200361"/>
    <lineage>
        <taxon>Eukaryota</taxon>
        <taxon>Viridiplantae</taxon>
        <taxon>Streptophyta</taxon>
        <taxon>Embryophyta</taxon>
        <taxon>Tracheophyta</taxon>
        <taxon>Spermatophyta</taxon>
        <taxon>Magnoliopsida</taxon>
        <taxon>Liliopsida</taxon>
        <taxon>Poales</taxon>
        <taxon>Poaceae</taxon>
        <taxon>BOP clade</taxon>
        <taxon>Pooideae</taxon>
        <taxon>Triticodae</taxon>
        <taxon>Triticeae</taxon>
        <taxon>Triticinae</taxon>
        <taxon>Aegilops</taxon>
    </lineage>
</organism>
<reference evidence="2" key="4">
    <citation type="submission" date="2019-03" db="UniProtKB">
        <authorList>
            <consortium name="EnsemblPlants"/>
        </authorList>
    </citation>
    <scope>IDENTIFICATION</scope>
</reference>
<keyword evidence="1" id="KW-1133">Transmembrane helix</keyword>
<dbReference type="Gramene" id="AET6Gv20569500.19">
    <property type="protein sequence ID" value="AET6Gv20569500.19"/>
    <property type="gene ID" value="AET6Gv20569500"/>
</dbReference>
<feature type="transmembrane region" description="Helical" evidence="1">
    <location>
        <begin position="44"/>
        <end position="67"/>
    </location>
</feature>
<keyword evidence="3" id="KW-1185">Reference proteome</keyword>
<dbReference type="Gramene" id="AET6Gv20569500.18">
    <property type="protein sequence ID" value="AET6Gv20569500.18"/>
    <property type="gene ID" value="AET6Gv20569500"/>
</dbReference>
<protein>
    <submittedName>
        <fullName evidence="2">Uncharacterized protein</fullName>
    </submittedName>
</protein>
<keyword evidence="1" id="KW-0812">Transmembrane</keyword>
<accession>A0A453P199</accession>
<dbReference type="AlphaFoldDB" id="A0A453P199"/>
<dbReference type="Proteomes" id="UP000015105">
    <property type="component" value="Chromosome 6D"/>
</dbReference>
<evidence type="ECO:0000313" key="2">
    <source>
        <dbReference type="EnsemblPlants" id="AET6Gv20569500.19"/>
    </source>
</evidence>